<dbReference type="Gene3D" id="3.90.1200.10">
    <property type="match status" value="1"/>
</dbReference>
<accession>A0A2V3IH90</accession>
<sequence length="469" mass="52521">MSVAEVESSVEEDHHYVAILTSNGTRLLVDRTGECSFGLPSFVSHCDAVISIKYLSALSEHFGINKCLHIVEDVQCLEEQTDPRHDGSLVIVEVEDDGYCTLERFEHVEWKHLFRTDSLRCDCPYALGFLRGFLTQSGGVDMDRSLLPWCILGFYRKVYSSVDESLEGTSYVRTGCPQQVRFSYHSTVYRIPTATGYVFVKYVSEKSTEIPKTSVITGCLPEVSQSPMCINTKLNALFTVDFGMPLTDTCFAMNRPAAGYENVLSVSGLVLERWARTQQQSSSFLADLVAGGVPVRDEEWIWRGLLRVETFANRNLSSVPGISCQLQFGRSYLECVFRVWKDIPLPNTLVHGDLNESNMAQPEGPGTSFLFFDWELSYIGHPFLDLLDEKWNPVFRGVGKFLESWAKYAGISLKKAEELAIWTKPVGHLVTAIIELENPSLPEVFRKSSVSSGIQSFIEAACSQSEDLA</sequence>
<dbReference type="Pfam" id="PF01636">
    <property type="entry name" value="APH"/>
    <property type="match status" value="1"/>
</dbReference>
<gene>
    <name evidence="2" type="ORF">BWQ96_08835</name>
</gene>
<dbReference type="SUPFAM" id="SSF56112">
    <property type="entry name" value="Protein kinase-like (PK-like)"/>
    <property type="match status" value="1"/>
</dbReference>
<dbReference type="EMBL" id="NBIV01000216">
    <property type="protein sequence ID" value="PXF41454.1"/>
    <property type="molecule type" value="Genomic_DNA"/>
</dbReference>
<dbReference type="Proteomes" id="UP000247409">
    <property type="component" value="Unassembled WGS sequence"/>
</dbReference>
<protein>
    <recommendedName>
        <fullName evidence="1">Aminoglycoside phosphotransferase domain-containing protein</fullName>
    </recommendedName>
</protein>
<dbReference type="InterPro" id="IPR011009">
    <property type="entry name" value="Kinase-like_dom_sf"/>
</dbReference>
<dbReference type="AlphaFoldDB" id="A0A2V3IH90"/>
<organism evidence="2 3">
    <name type="scientific">Gracilariopsis chorda</name>
    <dbReference type="NCBI Taxonomy" id="448386"/>
    <lineage>
        <taxon>Eukaryota</taxon>
        <taxon>Rhodophyta</taxon>
        <taxon>Florideophyceae</taxon>
        <taxon>Rhodymeniophycidae</taxon>
        <taxon>Gracilariales</taxon>
        <taxon>Gracilariaceae</taxon>
        <taxon>Gracilariopsis</taxon>
    </lineage>
</organism>
<reference evidence="2 3" key="1">
    <citation type="journal article" date="2018" name="Mol. Biol. Evol.">
        <title>Analysis of the draft genome of the red seaweed Gracilariopsis chorda provides insights into genome size evolution in Rhodophyta.</title>
        <authorList>
            <person name="Lee J."/>
            <person name="Yang E.C."/>
            <person name="Graf L."/>
            <person name="Yang J.H."/>
            <person name="Qiu H."/>
            <person name="Zel Zion U."/>
            <person name="Chan C.X."/>
            <person name="Stephens T.G."/>
            <person name="Weber A.P.M."/>
            <person name="Boo G.H."/>
            <person name="Boo S.M."/>
            <person name="Kim K.M."/>
            <person name="Shin Y."/>
            <person name="Jung M."/>
            <person name="Lee S.J."/>
            <person name="Yim H.S."/>
            <person name="Lee J.H."/>
            <person name="Bhattacharya D."/>
            <person name="Yoon H.S."/>
        </authorList>
    </citation>
    <scope>NUCLEOTIDE SEQUENCE [LARGE SCALE GENOMIC DNA]</scope>
    <source>
        <strain evidence="2 3">SKKU-2015</strain>
        <tissue evidence="2">Whole body</tissue>
    </source>
</reference>
<name>A0A2V3IH90_9FLOR</name>
<dbReference type="InterPro" id="IPR002575">
    <property type="entry name" value="Aminoglycoside_PTrfase"/>
</dbReference>
<evidence type="ECO:0000313" key="2">
    <source>
        <dbReference type="EMBL" id="PXF41454.1"/>
    </source>
</evidence>
<feature type="domain" description="Aminoglycoside phosphotransferase" evidence="1">
    <location>
        <begin position="332"/>
        <end position="387"/>
    </location>
</feature>
<dbReference type="OrthoDB" id="9312at2759"/>
<evidence type="ECO:0000313" key="3">
    <source>
        <dbReference type="Proteomes" id="UP000247409"/>
    </source>
</evidence>
<evidence type="ECO:0000259" key="1">
    <source>
        <dbReference type="Pfam" id="PF01636"/>
    </source>
</evidence>
<keyword evidence="3" id="KW-1185">Reference proteome</keyword>
<proteinExistence type="predicted"/>
<comment type="caution">
    <text evidence="2">The sequence shown here is derived from an EMBL/GenBank/DDBJ whole genome shotgun (WGS) entry which is preliminary data.</text>
</comment>